<dbReference type="GO" id="GO:0006412">
    <property type="term" value="P:translation"/>
    <property type="evidence" value="ECO:0007669"/>
    <property type="project" value="UniProtKB-UniRule"/>
</dbReference>
<dbReference type="HAMAP" id="MF_00340">
    <property type="entry name" value="Ribosomal_bL32"/>
    <property type="match status" value="1"/>
</dbReference>
<dbReference type="InterPro" id="IPR002677">
    <property type="entry name" value="Ribosomal_bL32"/>
</dbReference>
<dbReference type="EMBL" id="MHWB01000002">
    <property type="protein sequence ID" value="OHB02722.1"/>
    <property type="molecule type" value="Genomic_DNA"/>
</dbReference>
<proteinExistence type="inferred from homology"/>
<sequence>MVVRMRHNRSQRGNTRSHHALVAASLTLCKECGSPKSQHSVCAVCGKYKGRQVLDVHAKIAKKEKRAKEKAKVAK</sequence>
<evidence type="ECO:0000256" key="5">
    <source>
        <dbReference type="HAMAP-Rule" id="MF_00340"/>
    </source>
</evidence>
<name>A0A1G2U1J4_9BACT</name>
<evidence type="ECO:0000313" key="7">
    <source>
        <dbReference type="Proteomes" id="UP000177707"/>
    </source>
</evidence>
<organism evidence="6 7">
    <name type="scientific">Candidatus Zambryskibacteria bacterium RIFCSPLOWO2_01_FULL_39_39</name>
    <dbReference type="NCBI Taxonomy" id="1802758"/>
    <lineage>
        <taxon>Bacteria</taxon>
        <taxon>Candidatus Zambryskiibacteriota</taxon>
    </lineage>
</organism>
<dbReference type="SUPFAM" id="SSF57829">
    <property type="entry name" value="Zn-binding ribosomal proteins"/>
    <property type="match status" value="1"/>
</dbReference>
<dbReference type="Pfam" id="PF01783">
    <property type="entry name" value="Ribosomal_L32p"/>
    <property type="match status" value="1"/>
</dbReference>
<gene>
    <name evidence="5" type="primary">rpmF</name>
    <name evidence="6" type="ORF">A3A96_02645</name>
</gene>
<reference evidence="6 7" key="1">
    <citation type="journal article" date="2016" name="Nat. Commun.">
        <title>Thousands of microbial genomes shed light on interconnected biogeochemical processes in an aquifer system.</title>
        <authorList>
            <person name="Anantharaman K."/>
            <person name="Brown C.T."/>
            <person name="Hug L.A."/>
            <person name="Sharon I."/>
            <person name="Castelle C.J."/>
            <person name="Probst A.J."/>
            <person name="Thomas B.C."/>
            <person name="Singh A."/>
            <person name="Wilkins M.J."/>
            <person name="Karaoz U."/>
            <person name="Brodie E.L."/>
            <person name="Williams K.H."/>
            <person name="Hubbard S.S."/>
            <person name="Banfield J.F."/>
        </authorList>
    </citation>
    <scope>NUCLEOTIDE SEQUENCE [LARGE SCALE GENOMIC DNA]</scope>
</reference>
<evidence type="ECO:0000256" key="1">
    <source>
        <dbReference type="ARBA" id="ARBA00008560"/>
    </source>
</evidence>
<comment type="similarity">
    <text evidence="1 5">Belongs to the bacterial ribosomal protein bL32 family.</text>
</comment>
<dbReference type="GO" id="GO:0015934">
    <property type="term" value="C:large ribosomal subunit"/>
    <property type="evidence" value="ECO:0007669"/>
    <property type="project" value="InterPro"/>
</dbReference>
<dbReference type="InterPro" id="IPR011332">
    <property type="entry name" value="Ribosomal_zn-bd"/>
</dbReference>
<dbReference type="NCBIfam" id="TIGR01031">
    <property type="entry name" value="rpmF_bact"/>
    <property type="match status" value="1"/>
</dbReference>
<protein>
    <recommendedName>
        <fullName evidence="4 5">Large ribosomal subunit protein bL32</fullName>
    </recommendedName>
</protein>
<keyword evidence="3 5" id="KW-0687">Ribonucleoprotein</keyword>
<dbReference type="PANTHER" id="PTHR35534">
    <property type="entry name" value="50S RIBOSOMAL PROTEIN L32"/>
    <property type="match status" value="1"/>
</dbReference>
<dbReference type="STRING" id="1802758.A3A96_02645"/>
<evidence type="ECO:0000256" key="3">
    <source>
        <dbReference type="ARBA" id="ARBA00023274"/>
    </source>
</evidence>
<dbReference type="AlphaFoldDB" id="A0A1G2U1J4"/>
<dbReference type="InterPro" id="IPR044957">
    <property type="entry name" value="Ribosomal_bL32_bact"/>
</dbReference>
<evidence type="ECO:0000256" key="2">
    <source>
        <dbReference type="ARBA" id="ARBA00022980"/>
    </source>
</evidence>
<dbReference type="Proteomes" id="UP000177707">
    <property type="component" value="Unassembled WGS sequence"/>
</dbReference>
<comment type="caution">
    <text evidence="6">The sequence shown here is derived from an EMBL/GenBank/DDBJ whole genome shotgun (WGS) entry which is preliminary data.</text>
</comment>
<dbReference type="PANTHER" id="PTHR35534:SF1">
    <property type="entry name" value="LARGE RIBOSOMAL SUBUNIT PROTEIN BL32"/>
    <property type="match status" value="1"/>
</dbReference>
<evidence type="ECO:0000256" key="4">
    <source>
        <dbReference type="ARBA" id="ARBA00035178"/>
    </source>
</evidence>
<accession>A0A1G2U1J4</accession>
<evidence type="ECO:0000313" key="6">
    <source>
        <dbReference type="EMBL" id="OHB02722.1"/>
    </source>
</evidence>
<keyword evidence="2 5" id="KW-0689">Ribosomal protein</keyword>
<dbReference type="GO" id="GO:0003735">
    <property type="term" value="F:structural constituent of ribosome"/>
    <property type="evidence" value="ECO:0007669"/>
    <property type="project" value="InterPro"/>
</dbReference>